<keyword evidence="5" id="KW-0046">Antibiotic resistance</keyword>
<evidence type="ECO:0000256" key="3">
    <source>
        <dbReference type="ARBA" id="ARBA00022989"/>
    </source>
</evidence>
<feature type="transmembrane region" description="Helical" evidence="7">
    <location>
        <begin position="482"/>
        <end position="503"/>
    </location>
</feature>
<dbReference type="Proteomes" id="UP000299290">
    <property type="component" value="Unassembled WGS sequence"/>
</dbReference>
<dbReference type="Pfam" id="PF07690">
    <property type="entry name" value="MFS_1"/>
    <property type="match status" value="1"/>
</dbReference>
<keyword evidence="4 7" id="KW-0472">Membrane</keyword>
<feature type="transmembrane region" description="Helical" evidence="7">
    <location>
        <begin position="550"/>
        <end position="569"/>
    </location>
</feature>
<reference evidence="9 10" key="1">
    <citation type="journal article" date="2020" name="Int. J. Syst. Evol. Microbiol.">
        <title>Reclassification of Streptomyces castelarensis and Streptomyces sporoclivatus as later heterotypic synonyms of Streptomyces antimycoticus.</title>
        <authorList>
            <person name="Komaki H."/>
            <person name="Tamura T."/>
        </authorList>
    </citation>
    <scope>NUCLEOTIDE SEQUENCE [LARGE SCALE GENOMIC DNA]</scope>
    <source>
        <strain evidence="9 10">NBRC 12839</strain>
    </source>
</reference>
<dbReference type="PROSITE" id="PS50850">
    <property type="entry name" value="MFS"/>
    <property type="match status" value="1"/>
</dbReference>
<organism evidence="9 10">
    <name type="scientific">Streptomyces antimycoticus</name>
    <dbReference type="NCBI Taxonomy" id="68175"/>
    <lineage>
        <taxon>Bacteria</taxon>
        <taxon>Bacillati</taxon>
        <taxon>Actinomycetota</taxon>
        <taxon>Actinomycetes</taxon>
        <taxon>Kitasatosporales</taxon>
        <taxon>Streptomycetaceae</taxon>
        <taxon>Streptomyces</taxon>
        <taxon>Streptomyces violaceusniger group</taxon>
    </lineage>
</organism>
<protein>
    <recommendedName>
        <fullName evidence="8">Major facilitator superfamily (MFS) profile domain-containing protein</fullName>
    </recommendedName>
</protein>
<evidence type="ECO:0000256" key="5">
    <source>
        <dbReference type="ARBA" id="ARBA00023251"/>
    </source>
</evidence>
<dbReference type="SUPFAM" id="SSF53474">
    <property type="entry name" value="alpha/beta-Hydrolases"/>
    <property type="match status" value="1"/>
</dbReference>
<sequence length="750" mass="76694">MNTDVSDTAFVLVHGARHGSWQRAATQHAPLAGAGAGAGAASVAAGLPGHGFGAPLPSGYLLRGRAGPLTGRPQPADVTMGDCADGLWDTLRRVRRHGPLLIVAHRTGGAPASPATPYAPELTDTIACLSTSLPAGRPRLSDHLGAPANATAREQSLNPGHPQALDAVRTDPLRPDSAYAEELRQTQYHDTPADRFDRRRSALSPGLPPAVPAAPVTLTAARWGRMRRALLRCAQNPATAGGRTGPDDRGGRPDRAGRAIDRPHPAGQPQPDRRPAAGTRRDPGPVNGGRFLLPVVLSATFVQLLNATIAQTAAPAIQSGLGAGPGAVQLVLAGYTLAYACLLITAARLGDRYGYRRLFVLGTVVFTIGSVTCAAAPDARWLIAARLVQGAGSGLVAPQVLSLIRTGESPQRRPRALALYGATMGVASLAGPLIGGLLVGADLFGAGWRAVFLVTVPVAALSLAGAALLPRTRGTGHQRVDWAGAAVATTGFGALVLPCALGREAGRPWWTWASFATAAAALTCFTLTLRHRPAPLVHPSVLRDRAARRGVLLVFVFNAGVPSFTYLLFLHLQSALGYPAISAALASAPFAAAAVLGSHTAPALSRRLGPMVLTAAALVLAGTALALAPLIGTEPGRRAALPVLAAGGAAFGLFTAAVFTLVLAGVRGAAADSVSGLLPTAQQLGGSIGVTAAGLAYYAPADTANTAFGHAMAYEAAIFLLTALIALPLRQTTSPTRSLPPPSGTRSPRA</sequence>
<dbReference type="InterPro" id="IPR020846">
    <property type="entry name" value="MFS_dom"/>
</dbReference>
<evidence type="ECO:0000256" key="2">
    <source>
        <dbReference type="ARBA" id="ARBA00022692"/>
    </source>
</evidence>
<dbReference type="InterPro" id="IPR011701">
    <property type="entry name" value="MFS"/>
</dbReference>
<dbReference type="AlphaFoldDB" id="A0A4D4KRG4"/>
<feature type="transmembrane region" description="Helical" evidence="7">
    <location>
        <begin position="358"/>
        <end position="377"/>
    </location>
</feature>
<feature type="transmembrane region" description="Helical" evidence="7">
    <location>
        <begin position="383"/>
        <end position="404"/>
    </location>
</feature>
<dbReference type="GO" id="GO:0022857">
    <property type="term" value="F:transmembrane transporter activity"/>
    <property type="evidence" value="ECO:0007669"/>
    <property type="project" value="InterPro"/>
</dbReference>
<dbReference type="GO" id="GO:0046677">
    <property type="term" value="P:response to antibiotic"/>
    <property type="evidence" value="ECO:0007669"/>
    <property type="project" value="UniProtKB-KW"/>
</dbReference>
<evidence type="ECO:0000313" key="9">
    <source>
        <dbReference type="EMBL" id="GDY49038.1"/>
    </source>
</evidence>
<feature type="compositionally biased region" description="Basic and acidic residues" evidence="6">
    <location>
        <begin position="245"/>
        <end position="264"/>
    </location>
</feature>
<dbReference type="CDD" id="cd17321">
    <property type="entry name" value="MFS_MMR_MDR_like"/>
    <property type="match status" value="1"/>
</dbReference>
<keyword evidence="10" id="KW-1185">Reference proteome</keyword>
<dbReference type="Gene3D" id="1.20.1250.20">
    <property type="entry name" value="MFS general substrate transporter like domains"/>
    <property type="match status" value="1"/>
</dbReference>
<evidence type="ECO:0000256" key="4">
    <source>
        <dbReference type="ARBA" id="ARBA00023136"/>
    </source>
</evidence>
<dbReference type="SUPFAM" id="SSF103473">
    <property type="entry name" value="MFS general substrate transporter"/>
    <property type="match status" value="1"/>
</dbReference>
<dbReference type="Gene3D" id="3.40.50.1820">
    <property type="entry name" value="alpha/beta hydrolase"/>
    <property type="match status" value="1"/>
</dbReference>
<feature type="transmembrane region" description="Helical" evidence="7">
    <location>
        <begin position="676"/>
        <end position="699"/>
    </location>
</feature>
<dbReference type="PANTHER" id="PTHR42718:SF39">
    <property type="entry name" value="ACTINORHODIN TRANSPORTER-RELATED"/>
    <property type="match status" value="1"/>
</dbReference>
<feature type="transmembrane region" description="Helical" evidence="7">
    <location>
        <begin position="608"/>
        <end position="631"/>
    </location>
</feature>
<evidence type="ECO:0000256" key="1">
    <source>
        <dbReference type="ARBA" id="ARBA00004651"/>
    </source>
</evidence>
<evidence type="ECO:0000313" key="10">
    <source>
        <dbReference type="Proteomes" id="UP000299290"/>
    </source>
</evidence>
<dbReference type="InterPro" id="IPR036259">
    <property type="entry name" value="MFS_trans_sf"/>
</dbReference>
<feature type="transmembrane region" description="Helical" evidence="7">
    <location>
        <begin position="291"/>
        <end position="314"/>
    </location>
</feature>
<keyword evidence="3 7" id="KW-1133">Transmembrane helix</keyword>
<accession>A0A4D4KRG4</accession>
<feature type="compositionally biased region" description="Basic and acidic residues" evidence="6">
    <location>
        <begin position="191"/>
        <end position="200"/>
    </location>
</feature>
<feature type="transmembrane region" description="Helical" evidence="7">
    <location>
        <begin position="326"/>
        <end position="346"/>
    </location>
</feature>
<proteinExistence type="predicted"/>
<feature type="region of interest" description="Disordered" evidence="6">
    <location>
        <begin position="234"/>
        <end position="285"/>
    </location>
</feature>
<evidence type="ECO:0000256" key="7">
    <source>
        <dbReference type="SAM" id="Phobius"/>
    </source>
</evidence>
<feature type="transmembrane region" description="Helical" evidence="7">
    <location>
        <begin position="450"/>
        <end position="470"/>
    </location>
</feature>
<feature type="transmembrane region" description="Helical" evidence="7">
    <location>
        <begin position="643"/>
        <end position="664"/>
    </location>
</feature>
<dbReference type="EMBL" id="BJHV01000001">
    <property type="protein sequence ID" value="GDY49038.1"/>
    <property type="molecule type" value="Genomic_DNA"/>
</dbReference>
<dbReference type="InterPro" id="IPR029058">
    <property type="entry name" value="AB_hydrolase_fold"/>
</dbReference>
<evidence type="ECO:0000256" key="6">
    <source>
        <dbReference type="SAM" id="MobiDB-lite"/>
    </source>
</evidence>
<dbReference type="GO" id="GO:0005886">
    <property type="term" value="C:plasma membrane"/>
    <property type="evidence" value="ECO:0007669"/>
    <property type="project" value="UniProtKB-SubCell"/>
</dbReference>
<dbReference type="PANTHER" id="PTHR42718">
    <property type="entry name" value="MAJOR FACILITATOR SUPERFAMILY MULTIDRUG TRANSPORTER MFSC"/>
    <property type="match status" value="1"/>
</dbReference>
<feature type="transmembrane region" description="Helical" evidence="7">
    <location>
        <begin position="509"/>
        <end position="529"/>
    </location>
</feature>
<gene>
    <name evidence="9" type="ORF">SANT12839_099200</name>
</gene>
<feature type="transmembrane region" description="Helical" evidence="7">
    <location>
        <begin position="416"/>
        <end position="438"/>
    </location>
</feature>
<feature type="transmembrane region" description="Helical" evidence="7">
    <location>
        <begin position="711"/>
        <end position="729"/>
    </location>
</feature>
<feature type="compositionally biased region" description="Basic and acidic residues" evidence="6">
    <location>
        <begin position="271"/>
        <end position="283"/>
    </location>
</feature>
<dbReference type="Gene3D" id="1.20.1720.10">
    <property type="entry name" value="Multidrug resistance protein D"/>
    <property type="match status" value="1"/>
</dbReference>
<feature type="region of interest" description="Disordered" evidence="6">
    <location>
        <begin position="184"/>
        <end position="208"/>
    </location>
</feature>
<keyword evidence="2 7" id="KW-0812">Transmembrane</keyword>
<comment type="subcellular location">
    <subcellularLocation>
        <location evidence="1">Cell membrane</location>
        <topology evidence="1">Multi-pass membrane protein</topology>
    </subcellularLocation>
</comment>
<evidence type="ECO:0000259" key="8">
    <source>
        <dbReference type="PROSITE" id="PS50850"/>
    </source>
</evidence>
<feature type="transmembrane region" description="Helical" evidence="7">
    <location>
        <begin position="575"/>
        <end position="596"/>
    </location>
</feature>
<comment type="caution">
    <text evidence="9">The sequence shown here is derived from an EMBL/GenBank/DDBJ whole genome shotgun (WGS) entry which is preliminary data.</text>
</comment>
<name>A0A4D4KRG4_9ACTN</name>
<feature type="domain" description="Major facilitator superfamily (MFS) profile" evidence="8">
    <location>
        <begin position="292"/>
        <end position="734"/>
    </location>
</feature>